<feature type="transmembrane region" description="Helical" evidence="1">
    <location>
        <begin position="29"/>
        <end position="49"/>
    </location>
</feature>
<sequence length="512" mass="54778">MTTSRQPPGVDEAGPAVWRKLDRRTVAVTLLRAVGVAVAAGFPTGAAIAGGTSPLVATAVVVPVAVVLIAAAGLVDDLRWRKTSYRVLPDRVELRKGIVVRSRRTLSRHRIRAVDITAPPLLRAFGLVHVKLGTGEQTSAGESSLVLHPLTRAEADDLRTELLHRVTPVSRSLAPADGLLATFQPSWVRFAPMSFLTPTLGLAFFGVILQVAEWFGLRSGVISWALDLLRGLSLPLAVLALLVTGLAVGVAGSMALFVEMWWRFRLEREPNGTLRVRRGLLTTRSISLEERRLRGVELVEPLGNRLVGAARVDAVATGLARQNSKERTDHKTLLPPAPRREADRVAAVVLREPASPTESVRLLAHPAAARGRRVRWALLAVSAVVLPLLVVGLAGVPVLLPVAGICGAVLVPVALAVAYDAYRNLGHGLTGDYLVTRSGALRRSTVALRRRGIIGWTARQSIFQRRKGLLTLTATTAAGAGAYSIYDIGQAEGLEFAEAAVGELFGPFLERA</sequence>
<keyword evidence="1" id="KW-0472">Membrane</keyword>
<dbReference type="HOGENOM" id="CLU_024617_1_0_11"/>
<dbReference type="PANTHER" id="PTHR34473:SF2">
    <property type="entry name" value="UPF0699 TRANSMEMBRANE PROTEIN YDBT"/>
    <property type="match status" value="1"/>
</dbReference>
<feature type="transmembrane region" description="Helical" evidence="1">
    <location>
        <begin position="55"/>
        <end position="75"/>
    </location>
</feature>
<feature type="domain" description="YdbS-like PH" evidence="2">
    <location>
        <begin position="80"/>
        <end position="154"/>
    </location>
</feature>
<feature type="transmembrane region" description="Helical" evidence="1">
    <location>
        <begin position="195"/>
        <end position="216"/>
    </location>
</feature>
<feature type="transmembrane region" description="Helical" evidence="1">
    <location>
        <begin position="402"/>
        <end position="422"/>
    </location>
</feature>
<feature type="domain" description="YdbS-like PH" evidence="2">
    <location>
        <begin position="422"/>
        <end position="496"/>
    </location>
</feature>
<dbReference type="PIRSF" id="PIRSF026631">
    <property type="entry name" value="UCP026631"/>
    <property type="match status" value="1"/>
</dbReference>
<gene>
    <name evidence="3" type="ORF">SacmaDRAFT_2113</name>
</gene>
<evidence type="ECO:0000259" key="2">
    <source>
        <dbReference type="Pfam" id="PF03703"/>
    </source>
</evidence>
<feature type="transmembrane region" description="Helical" evidence="1">
    <location>
        <begin position="376"/>
        <end position="396"/>
    </location>
</feature>
<proteinExistence type="predicted"/>
<dbReference type="STRING" id="882083.SacmaDRAFT_2113"/>
<name>H5X9K2_9PSEU</name>
<dbReference type="Pfam" id="PF03703">
    <property type="entry name" value="bPH_2"/>
    <property type="match status" value="2"/>
</dbReference>
<keyword evidence="4" id="KW-1185">Reference proteome</keyword>
<dbReference type="InterPro" id="IPR014529">
    <property type="entry name" value="UCP026631"/>
</dbReference>
<dbReference type="Proteomes" id="UP000004926">
    <property type="component" value="Chromosome"/>
</dbReference>
<evidence type="ECO:0000313" key="4">
    <source>
        <dbReference type="Proteomes" id="UP000004926"/>
    </source>
</evidence>
<evidence type="ECO:0000313" key="3">
    <source>
        <dbReference type="EMBL" id="EHR50367.1"/>
    </source>
</evidence>
<evidence type="ECO:0000256" key="1">
    <source>
        <dbReference type="SAM" id="Phobius"/>
    </source>
</evidence>
<dbReference type="InterPro" id="IPR005182">
    <property type="entry name" value="YdbS-like_PH"/>
</dbReference>
<dbReference type="OrthoDB" id="4121259at2"/>
<reference evidence="3 4" key="1">
    <citation type="journal article" date="2012" name="Stand. Genomic Sci.">
        <title>Genome sequence of the ocean sediment bacterium Saccharomonospora marina type strain (XMU15(T)).</title>
        <authorList>
            <person name="Klenk H.P."/>
            <person name="Lu M."/>
            <person name="Lucas S."/>
            <person name="Lapidus A."/>
            <person name="Copeland A."/>
            <person name="Pitluck S."/>
            <person name="Goodwin L.A."/>
            <person name="Han C."/>
            <person name="Tapia R."/>
            <person name="Brambilla E.M."/>
            <person name="Potter G."/>
            <person name="Land M."/>
            <person name="Ivanova N."/>
            <person name="Rohde M."/>
            <person name="Goker M."/>
            <person name="Detter J.C."/>
            <person name="Li W.J."/>
            <person name="Kyrpides N.C."/>
            <person name="Woyke T."/>
        </authorList>
    </citation>
    <scope>NUCLEOTIDE SEQUENCE [LARGE SCALE GENOMIC DNA]</scope>
    <source>
        <strain evidence="3 4">XMU15</strain>
    </source>
</reference>
<dbReference type="PANTHER" id="PTHR34473">
    <property type="entry name" value="UPF0699 TRANSMEMBRANE PROTEIN YDBS"/>
    <property type="match status" value="1"/>
</dbReference>
<protein>
    <submittedName>
        <fullName evidence="3">Putative membrane protein</fullName>
    </submittedName>
</protein>
<keyword evidence="1" id="KW-1133">Transmembrane helix</keyword>
<organism evidence="3 4">
    <name type="scientific">Saccharomonospora marina XMU15</name>
    <dbReference type="NCBI Taxonomy" id="882083"/>
    <lineage>
        <taxon>Bacteria</taxon>
        <taxon>Bacillati</taxon>
        <taxon>Actinomycetota</taxon>
        <taxon>Actinomycetes</taxon>
        <taxon>Pseudonocardiales</taxon>
        <taxon>Pseudonocardiaceae</taxon>
        <taxon>Saccharomonospora</taxon>
    </lineage>
</organism>
<keyword evidence="1" id="KW-0812">Transmembrane</keyword>
<dbReference type="RefSeq" id="WP_009153752.1">
    <property type="nucleotide sequence ID" value="NZ_CM001439.1"/>
</dbReference>
<dbReference type="eggNOG" id="COG3428">
    <property type="taxonomic scope" value="Bacteria"/>
</dbReference>
<feature type="transmembrane region" description="Helical" evidence="1">
    <location>
        <begin position="236"/>
        <end position="258"/>
    </location>
</feature>
<dbReference type="EMBL" id="CM001439">
    <property type="protein sequence ID" value="EHR50367.1"/>
    <property type="molecule type" value="Genomic_DNA"/>
</dbReference>
<dbReference type="AlphaFoldDB" id="H5X9K2"/>
<accession>H5X9K2</accession>